<dbReference type="PIRSF" id="PIRSF016570">
    <property type="entry name" value="Ku80"/>
    <property type="match status" value="1"/>
</dbReference>
<keyword evidence="12 20" id="KW-0067">ATP-binding</keyword>
<evidence type="ECO:0000256" key="3">
    <source>
        <dbReference type="ARBA" id="ARBA00007726"/>
    </source>
</evidence>
<dbReference type="GO" id="GO:0043564">
    <property type="term" value="C:Ku70:Ku80 complex"/>
    <property type="evidence" value="ECO:0007669"/>
    <property type="project" value="InterPro"/>
</dbReference>
<evidence type="ECO:0000256" key="1">
    <source>
        <dbReference type="ARBA" id="ARBA00004123"/>
    </source>
</evidence>
<dbReference type="GO" id="GO:0006310">
    <property type="term" value="P:DNA recombination"/>
    <property type="evidence" value="ECO:0007669"/>
    <property type="project" value="UniProtKB-KW"/>
</dbReference>
<reference evidence="23" key="2">
    <citation type="journal article" date="2023" name="IMA Fungus">
        <title>Comparative genomic study of the Penicillium genus elucidates a diverse pangenome and 15 lateral gene transfer events.</title>
        <authorList>
            <person name="Petersen C."/>
            <person name="Sorensen T."/>
            <person name="Nielsen M.R."/>
            <person name="Sondergaard T.E."/>
            <person name="Sorensen J.L."/>
            <person name="Fitzpatrick D.A."/>
            <person name="Frisvad J.C."/>
            <person name="Nielsen K.L."/>
        </authorList>
    </citation>
    <scope>NUCLEOTIDE SEQUENCE</scope>
    <source>
        <strain evidence="23">IBT 30069</strain>
    </source>
</reference>
<dbReference type="GO" id="GO:0000781">
    <property type="term" value="C:chromosome, telomeric region"/>
    <property type="evidence" value="ECO:0007669"/>
    <property type="project" value="UniProtKB-SubCell"/>
</dbReference>
<dbReference type="FunFam" id="2.40.290.10:FF:000008">
    <property type="entry name" value="ATP-dependent DNA helicase II subunit 2"/>
    <property type="match status" value="1"/>
</dbReference>
<dbReference type="InterPro" id="IPR002035">
    <property type="entry name" value="VWF_A"/>
</dbReference>
<dbReference type="InterPro" id="IPR005161">
    <property type="entry name" value="Ku_N"/>
</dbReference>
<dbReference type="InterPro" id="IPR006164">
    <property type="entry name" value="DNA_bd_Ku70/Ku80"/>
</dbReference>
<dbReference type="Proteomes" id="UP001149165">
    <property type="component" value="Unassembled WGS sequence"/>
</dbReference>
<evidence type="ECO:0000256" key="9">
    <source>
        <dbReference type="ARBA" id="ARBA00022763"/>
    </source>
</evidence>
<evidence type="ECO:0000256" key="7">
    <source>
        <dbReference type="ARBA" id="ARBA00022454"/>
    </source>
</evidence>
<accession>A0A9W9F6P5</accession>
<evidence type="ECO:0000313" key="24">
    <source>
        <dbReference type="Proteomes" id="UP001149165"/>
    </source>
</evidence>
<evidence type="ECO:0000256" key="11">
    <source>
        <dbReference type="ARBA" id="ARBA00022806"/>
    </source>
</evidence>
<dbReference type="PROSITE" id="PS50234">
    <property type="entry name" value="VWFA"/>
    <property type="match status" value="1"/>
</dbReference>
<evidence type="ECO:0000256" key="17">
    <source>
        <dbReference type="ARBA" id="ARBA00023242"/>
    </source>
</evidence>
<dbReference type="PANTHER" id="PTHR12604">
    <property type="entry name" value="KU AUTOANTIGEN DNA HELICASE"/>
    <property type="match status" value="1"/>
</dbReference>
<dbReference type="FunFam" id="1.10.1600.10:FF:000002">
    <property type="entry name" value="X-ray repair cross-complementing protein 5"/>
    <property type="match status" value="1"/>
</dbReference>
<dbReference type="GO" id="GO:0003684">
    <property type="term" value="F:damaged DNA binding"/>
    <property type="evidence" value="ECO:0007669"/>
    <property type="project" value="InterPro"/>
</dbReference>
<keyword evidence="16 20" id="KW-0234">DNA repair</keyword>
<evidence type="ECO:0000256" key="2">
    <source>
        <dbReference type="ARBA" id="ARBA00004574"/>
    </source>
</evidence>
<comment type="similarity">
    <text evidence="3 20">Belongs to the ku80 family.</text>
</comment>
<dbReference type="Gene3D" id="1.10.1600.10">
    <property type="match status" value="1"/>
</dbReference>
<keyword evidence="24" id="KW-1185">Reference proteome</keyword>
<dbReference type="InterPro" id="IPR036465">
    <property type="entry name" value="vWFA_dom_sf"/>
</dbReference>
<evidence type="ECO:0000256" key="10">
    <source>
        <dbReference type="ARBA" id="ARBA00022801"/>
    </source>
</evidence>
<dbReference type="OrthoDB" id="30826at2759"/>
<evidence type="ECO:0000256" key="20">
    <source>
        <dbReference type="PIRNR" id="PIRNR016570"/>
    </source>
</evidence>
<comment type="subunit">
    <text evidence="4">Heterodimer of Ku70 and Ku80.</text>
</comment>
<feature type="domain" description="VWFA" evidence="22">
    <location>
        <begin position="6"/>
        <end position="226"/>
    </location>
</feature>
<dbReference type="FunFam" id="3.40.50.410:FF:000073">
    <property type="entry name" value="ATP-dependent DNA helicase II subunit 2"/>
    <property type="match status" value="1"/>
</dbReference>
<dbReference type="InterPro" id="IPR014893">
    <property type="entry name" value="Ku_PK_bind"/>
</dbReference>
<feature type="region of interest" description="Disordered" evidence="21">
    <location>
        <begin position="256"/>
        <end position="311"/>
    </location>
</feature>
<keyword evidence="15 20" id="KW-0233">DNA recombination</keyword>
<name>A0A9W9F6P5_9EURO</name>
<dbReference type="FunFam" id="1.25.40.240:FF:000002">
    <property type="entry name" value="ATP-dependent DNA helicase II subunit 2"/>
    <property type="match status" value="1"/>
</dbReference>
<comment type="subcellular location">
    <subcellularLocation>
        <location evidence="2">Chromosome</location>
        <location evidence="2">Telomere</location>
    </subcellularLocation>
    <subcellularLocation>
        <location evidence="1 20">Nucleus</location>
    </subcellularLocation>
</comment>
<feature type="compositionally biased region" description="Polar residues" evidence="21">
    <location>
        <begin position="259"/>
        <end position="270"/>
    </location>
</feature>
<evidence type="ECO:0000256" key="21">
    <source>
        <dbReference type="SAM" id="MobiDB-lite"/>
    </source>
</evidence>
<evidence type="ECO:0000259" key="22">
    <source>
        <dbReference type="PROSITE" id="PS50234"/>
    </source>
</evidence>
<dbReference type="Pfam" id="PF02735">
    <property type="entry name" value="Ku"/>
    <property type="match status" value="1"/>
</dbReference>
<dbReference type="Pfam" id="PF08785">
    <property type="entry name" value="Ku_PK_bind"/>
    <property type="match status" value="1"/>
</dbReference>
<evidence type="ECO:0000256" key="5">
    <source>
        <dbReference type="ARBA" id="ARBA00012551"/>
    </source>
</evidence>
<dbReference type="CDD" id="cd00873">
    <property type="entry name" value="KU80"/>
    <property type="match status" value="1"/>
</dbReference>
<dbReference type="EC" id="3.6.4.12" evidence="5 20"/>
<comment type="catalytic activity">
    <reaction evidence="19 20">
        <text>ATP + H2O = ADP + phosphate + H(+)</text>
        <dbReference type="Rhea" id="RHEA:13065"/>
        <dbReference type="ChEBI" id="CHEBI:15377"/>
        <dbReference type="ChEBI" id="CHEBI:15378"/>
        <dbReference type="ChEBI" id="CHEBI:30616"/>
        <dbReference type="ChEBI" id="CHEBI:43474"/>
        <dbReference type="ChEBI" id="CHEBI:456216"/>
        <dbReference type="EC" id="3.6.4.12"/>
    </reaction>
</comment>
<reference evidence="23" key="1">
    <citation type="submission" date="2022-11" db="EMBL/GenBank/DDBJ databases">
        <authorList>
            <person name="Petersen C."/>
        </authorList>
    </citation>
    <scope>NUCLEOTIDE SEQUENCE</scope>
    <source>
        <strain evidence="23">IBT 30069</strain>
    </source>
</reference>
<gene>
    <name evidence="23" type="ORF">N7456_010398</name>
</gene>
<dbReference type="InterPro" id="IPR036494">
    <property type="entry name" value="Ku_C_sf"/>
</dbReference>
<dbReference type="Gene3D" id="2.40.290.10">
    <property type="match status" value="1"/>
</dbReference>
<keyword evidence="7" id="KW-0158">Chromosome</keyword>
<evidence type="ECO:0000256" key="6">
    <source>
        <dbReference type="ARBA" id="ARBA00021792"/>
    </source>
</evidence>
<dbReference type="GO" id="GO:0006303">
    <property type="term" value="P:double-strand break repair via nonhomologous end joining"/>
    <property type="evidence" value="ECO:0007669"/>
    <property type="project" value="InterPro"/>
</dbReference>
<evidence type="ECO:0000256" key="12">
    <source>
        <dbReference type="ARBA" id="ARBA00022840"/>
    </source>
</evidence>
<dbReference type="Pfam" id="PF03731">
    <property type="entry name" value="Ku_N"/>
    <property type="match status" value="1"/>
</dbReference>
<dbReference type="GO" id="GO:0016787">
    <property type="term" value="F:hydrolase activity"/>
    <property type="evidence" value="ECO:0007669"/>
    <property type="project" value="UniProtKB-KW"/>
</dbReference>
<dbReference type="EMBL" id="JAPQKH010000006">
    <property type="protein sequence ID" value="KAJ5094537.1"/>
    <property type="molecule type" value="Genomic_DNA"/>
</dbReference>
<dbReference type="Gene3D" id="3.40.50.410">
    <property type="entry name" value="von Willebrand factor, type A domain"/>
    <property type="match status" value="1"/>
</dbReference>
<dbReference type="GO" id="GO:0042162">
    <property type="term" value="F:telomeric DNA binding"/>
    <property type="evidence" value="ECO:0007669"/>
    <property type="project" value="InterPro"/>
</dbReference>
<evidence type="ECO:0000256" key="13">
    <source>
        <dbReference type="ARBA" id="ARBA00022895"/>
    </source>
</evidence>
<keyword evidence="10 20" id="KW-0378">Hydrolase</keyword>
<dbReference type="InterPro" id="IPR016194">
    <property type="entry name" value="SPOC-like_C_dom_sf"/>
</dbReference>
<evidence type="ECO:0000256" key="8">
    <source>
        <dbReference type="ARBA" id="ARBA00022741"/>
    </source>
</evidence>
<dbReference type="SUPFAM" id="SSF53300">
    <property type="entry name" value="vWA-like"/>
    <property type="match status" value="1"/>
</dbReference>
<dbReference type="InterPro" id="IPR024193">
    <property type="entry name" value="Ku80"/>
</dbReference>
<keyword evidence="13" id="KW-0779">Telomere</keyword>
<comment type="function">
    <text evidence="18">Single-stranded DNA-dependent ATP-dependent helicase. Involved in non-homologous end joining (NHEJ) DNA double strand break repair. DNA-binding is sequence-independent but has a high affinity to nicks in double-stranded DNA and to the ends of duplex DNA. Binds to naturally occurring chromosomal ends, and therefore provides chromosomal end protection. Required also for telomere recombination to repair telomeric ends in the absence of telomerase. KU70, of the KU70/KU80 heterodimer, binds to the stem loop of TLC1, the RNA component of telomerase. Involved in telomere maintenance. Interacts with telomeric repeats and subtelomeric sequences thereby controlling telomere length and protecting against subtelomeric rearrangement. Maintains telomeric chromatin, which is involved in silencing the expression of genes located at the telomere. Required for mating-type switching.</text>
</comment>
<dbReference type="PANTHER" id="PTHR12604:SF4">
    <property type="entry name" value="X-RAY REPAIR CROSS-COMPLEMENTING PROTEIN 5"/>
    <property type="match status" value="1"/>
</dbReference>
<sequence>MADKEATVYIVDVARSMGEKRHGRSITDLEWAMQYVWDKITTTVSTGRKTANVGVIALRTDDTSNELQDEDSFANISVISHLKQFLMPDIRKLQNAIQPSHTYKGDAISALVLAIHMINTHCRKLKYKRKIVLITNGTGLIDPENVEDIKDKIKEDNIELFIFGPDFDDVEWGVKEEDKDERKALNEKLLRELANDCPNGTFATLENAVANVDIPETKEVRIVPTFKGHLSLGDPGQYETALRIPVERCYKTSVAKPPSASSFVSQSGTEAGQEGGPSATQEAGQGDGTTNVRTSRTYQIDDESAPGGKVDVERDDLAKGYEYGRTAVHISQTDENITSLTTYAGLEIIGFIDQDKYERYLHMSQVSFITASKGYKKGSLALSSLIHALYEAEDYAVARLVIKEAKPPILVLLAPYMTNDFECLLEAPLPYTEDLRTYRFPSLDKVATVSGKIVTEHRNLPTKSLQESMDQFVDSMELDIKDDDGDTVEGLPIEFSYSPVLHRIQSAIKWRAVHPEDPIQEPSAQLTRFSHPEEDLVAKSKQELENLIAAADVKKVPPKTKGRKRNREAEKPLSGLDVDALLNLEPKRAKISPENAIPEFKQLLSRADNVDTINDAVKQMTDIIENQIKHSLGDANYERVVEGLGTMREELVDYEEPALYNELVRDLKEKILGEKLGGDRKELWWLIRKGKLGLIDQETSERSEVLADEAAEFLVPS</sequence>
<keyword evidence="9 20" id="KW-0227">DNA damage</keyword>
<evidence type="ECO:0000256" key="19">
    <source>
        <dbReference type="ARBA" id="ARBA00047995"/>
    </source>
</evidence>
<keyword evidence="17 20" id="KW-0539">Nucleus</keyword>
<evidence type="ECO:0000313" key="23">
    <source>
        <dbReference type="EMBL" id="KAJ5094537.1"/>
    </source>
</evidence>
<dbReference type="GO" id="GO:0000723">
    <property type="term" value="P:telomere maintenance"/>
    <property type="evidence" value="ECO:0007669"/>
    <property type="project" value="InterPro"/>
</dbReference>
<evidence type="ECO:0000256" key="4">
    <source>
        <dbReference type="ARBA" id="ARBA00011584"/>
    </source>
</evidence>
<dbReference type="SUPFAM" id="SSF101420">
    <property type="entry name" value="C-terminal domain of Ku80"/>
    <property type="match status" value="1"/>
</dbReference>
<keyword evidence="14 20" id="KW-0238">DNA-binding</keyword>
<protein>
    <recommendedName>
        <fullName evidence="6 20">ATP-dependent DNA helicase II subunit 2</fullName>
        <ecNumber evidence="5 20">3.6.4.12</ecNumber>
    </recommendedName>
</protein>
<dbReference type="GO" id="GO:0005524">
    <property type="term" value="F:ATP binding"/>
    <property type="evidence" value="ECO:0007669"/>
    <property type="project" value="UniProtKB-UniRule"/>
</dbReference>
<evidence type="ECO:0000256" key="15">
    <source>
        <dbReference type="ARBA" id="ARBA00023172"/>
    </source>
</evidence>
<dbReference type="SMART" id="SM00559">
    <property type="entry name" value="Ku78"/>
    <property type="match status" value="1"/>
</dbReference>
<dbReference type="GO" id="GO:0003678">
    <property type="term" value="F:DNA helicase activity"/>
    <property type="evidence" value="ECO:0007669"/>
    <property type="project" value="UniProtKB-EC"/>
</dbReference>
<evidence type="ECO:0000256" key="16">
    <source>
        <dbReference type="ARBA" id="ARBA00023204"/>
    </source>
</evidence>
<dbReference type="GO" id="GO:0003690">
    <property type="term" value="F:double-stranded DNA binding"/>
    <property type="evidence" value="ECO:0007669"/>
    <property type="project" value="TreeGrafter"/>
</dbReference>
<evidence type="ECO:0000256" key="18">
    <source>
        <dbReference type="ARBA" id="ARBA00024890"/>
    </source>
</evidence>
<comment type="caution">
    <text evidence="23">The sequence shown here is derived from an EMBL/GenBank/DDBJ whole genome shotgun (WGS) entry which is preliminary data.</text>
</comment>
<dbReference type="Gene3D" id="1.25.40.240">
    <property type="entry name" value="Ku, C-terminal domain"/>
    <property type="match status" value="1"/>
</dbReference>
<dbReference type="AlphaFoldDB" id="A0A9W9F6P5"/>
<feature type="compositionally biased region" description="Polar residues" evidence="21">
    <location>
        <begin position="278"/>
        <end position="298"/>
    </location>
</feature>
<keyword evidence="8 20" id="KW-0547">Nucleotide-binding</keyword>
<organism evidence="23 24">
    <name type="scientific">Penicillium angulare</name>
    <dbReference type="NCBI Taxonomy" id="116970"/>
    <lineage>
        <taxon>Eukaryota</taxon>
        <taxon>Fungi</taxon>
        <taxon>Dikarya</taxon>
        <taxon>Ascomycota</taxon>
        <taxon>Pezizomycotina</taxon>
        <taxon>Eurotiomycetes</taxon>
        <taxon>Eurotiomycetidae</taxon>
        <taxon>Eurotiales</taxon>
        <taxon>Aspergillaceae</taxon>
        <taxon>Penicillium</taxon>
    </lineage>
</organism>
<keyword evidence="11 20" id="KW-0347">Helicase</keyword>
<dbReference type="SUPFAM" id="SSF100939">
    <property type="entry name" value="SPOC domain-like"/>
    <property type="match status" value="1"/>
</dbReference>
<proteinExistence type="inferred from homology"/>
<evidence type="ECO:0000256" key="14">
    <source>
        <dbReference type="ARBA" id="ARBA00023125"/>
    </source>
</evidence>